<dbReference type="GO" id="GO:0003700">
    <property type="term" value="F:DNA-binding transcription factor activity"/>
    <property type="evidence" value="ECO:0007669"/>
    <property type="project" value="InterPro"/>
</dbReference>
<protein>
    <submittedName>
        <fullName evidence="6">LysR family transcriptional regulator</fullName>
    </submittedName>
</protein>
<keyword evidence="2" id="KW-0805">Transcription regulation</keyword>
<accession>A0A1B1A6S4</accession>
<evidence type="ECO:0000256" key="1">
    <source>
        <dbReference type="ARBA" id="ARBA00009437"/>
    </source>
</evidence>
<evidence type="ECO:0000313" key="6">
    <source>
        <dbReference type="EMBL" id="ANP42279.1"/>
    </source>
</evidence>
<dbReference type="InterPro" id="IPR036390">
    <property type="entry name" value="WH_DNA-bd_sf"/>
</dbReference>
<dbReference type="PANTHER" id="PTHR30427">
    <property type="entry name" value="TRANSCRIPTIONAL ACTIVATOR PROTEIN LYSR"/>
    <property type="match status" value="1"/>
</dbReference>
<dbReference type="KEGG" id="rmb:K529_015985"/>
<dbReference type="GeneID" id="28251365"/>
<dbReference type="EMBL" id="CP015231">
    <property type="protein sequence ID" value="ANP42279.1"/>
    <property type="molecule type" value="Genomic_DNA"/>
</dbReference>
<dbReference type="PRINTS" id="PR00039">
    <property type="entry name" value="HTHLYSR"/>
</dbReference>
<organism evidence="6 7">
    <name type="scientific">Tritonibacter mobilis F1926</name>
    <dbReference type="NCBI Taxonomy" id="1265309"/>
    <lineage>
        <taxon>Bacteria</taxon>
        <taxon>Pseudomonadati</taxon>
        <taxon>Pseudomonadota</taxon>
        <taxon>Alphaproteobacteria</taxon>
        <taxon>Rhodobacterales</taxon>
        <taxon>Paracoccaceae</taxon>
        <taxon>Tritonibacter</taxon>
    </lineage>
</organism>
<evidence type="ECO:0000259" key="5">
    <source>
        <dbReference type="PROSITE" id="PS50931"/>
    </source>
</evidence>
<dbReference type="Pfam" id="PF00126">
    <property type="entry name" value="HTH_1"/>
    <property type="match status" value="1"/>
</dbReference>
<reference evidence="6 7" key="1">
    <citation type="journal article" date="2016" name="ISME J.">
        <title>Global occurrence and heterogeneity of the Roseobacter-clade species Ruegeria mobilis.</title>
        <authorList>
            <person name="Sonnenschein E."/>
            <person name="Gram L."/>
        </authorList>
    </citation>
    <scope>NUCLEOTIDE SEQUENCE [LARGE SCALE GENOMIC DNA]</scope>
    <source>
        <strain evidence="6 7">F1926</strain>
        <plasmid evidence="6 7">unnamed1</plasmid>
    </source>
</reference>
<dbReference type="PANTHER" id="PTHR30427:SF1">
    <property type="entry name" value="TRANSCRIPTIONAL ACTIVATOR PROTEIN LYSR"/>
    <property type="match status" value="1"/>
</dbReference>
<comment type="similarity">
    <text evidence="1">Belongs to the LysR transcriptional regulatory family.</text>
</comment>
<dbReference type="Pfam" id="PF03466">
    <property type="entry name" value="LysR_substrate"/>
    <property type="match status" value="1"/>
</dbReference>
<evidence type="ECO:0000256" key="3">
    <source>
        <dbReference type="ARBA" id="ARBA00023125"/>
    </source>
</evidence>
<feature type="domain" description="HTH lysR-type" evidence="5">
    <location>
        <begin position="7"/>
        <end position="64"/>
    </location>
</feature>
<dbReference type="SUPFAM" id="SSF46785">
    <property type="entry name" value="Winged helix' DNA-binding domain"/>
    <property type="match status" value="1"/>
</dbReference>
<dbReference type="PROSITE" id="PS50931">
    <property type="entry name" value="HTH_LYSR"/>
    <property type="match status" value="1"/>
</dbReference>
<evidence type="ECO:0000256" key="2">
    <source>
        <dbReference type="ARBA" id="ARBA00023015"/>
    </source>
</evidence>
<dbReference type="InterPro" id="IPR000847">
    <property type="entry name" value="LysR_HTH_N"/>
</dbReference>
<keyword evidence="4" id="KW-0804">Transcription</keyword>
<dbReference type="RefSeq" id="WP_005605853.1">
    <property type="nucleotide sequence ID" value="NZ_CP015231.1"/>
</dbReference>
<dbReference type="SUPFAM" id="SSF53850">
    <property type="entry name" value="Periplasmic binding protein-like II"/>
    <property type="match status" value="1"/>
</dbReference>
<dbReference type="Proteomes" id="UP000013243">
    <property type="component" value="Plasmid unnamed1"/>
</dbReference>
<evidence type="ECO:0000313" key="7">
    <source>
        <dbReference type="Proteomes" id="UP000013243"/>
    </source>
</evidence>
<gene>
    <name evidence="6" type="ORF">K529_015985</name>
</gene>
<evidence type="ECO:0000256" key="4">
    <source>
        <dbReference type="ARBA" id="ARBA00023163"/>
    </source>
</evidence>
<dbReference type="AlphaFoldDB" id="A0A1B1A6S4"/>
<dbReference type="Gene3D" id="1.10.10.10">
    <property type="entry name" value="Winged helix-like DNA-binding domain superfamily/Winged helix DNA-binding domain"/>
    <property type="match status" value="1"/>
</dbReference>
<name>A0A1B1A6S4_9RHOB</name>
<dbReference type="InterPro" id="IPR005119">
    <property type="entry name" value="LysR_subst-bd"/>
</dbReference>
<sequence>MIVDEPIRIRQLQALNILAESGTMSLTAKAMNISQPAVSRLLADLSKELGYPLFSRSGRRLTLTREAQYLLPEIQRIFGAMGQIRNLRQNIQSGTSGHLKIACLPGFSTSHLPGVVADFLSARPETKVTIEPDRPERILDWVIGEQYDCGITDGFRSHHALDSKTIPIRCVCVFPEGHRLASKSIIHPEDLAGERIAHDRFGSEFYLRLRDILDAAGIAMDNFIETRQFTCACELAAKGVCVSVVSELDAKQYAGRGVGFRPFSANITHQLSLVWPNHKSTSILTLEFLGLFEKSLQPFALPES</sequence>
<dbReference type="OrthoDB" id="8479870at2"/>
<dbReference type="Gene3D" id="3.40.190.10">
    <property type="entry name" value="Periplasmic binding protein-like II"/>
    <property type="match status" value="2"/>
</dbReference>
<dbReference type="InterPro" id="IPR036388">
    <property type="entry name" value="WH-like_DNA-bd_sf"/>
</dbReference>
<proteinExistence type="inferred from homology"/>
<dbReference type="GO" id="GO:0010628">
    <property type="term" value="P:positive regulation of gene expression"/>
    <property type="evidence" value="ECO:0007669"/>
    <property type="project" value="TreeGrafter"/>
</dbReference>
<keyword evidence="3" id="KW-0238">DNA-binding</keyword>
<keyword evidence="6" id="KW-0614">Plasmid</keyword>
<dbReference type="GO" id="GO:0043565">
    <property type="term" value="F:sequence-specific DNA binding"/>
    <property type="evidence" value="ECO:0007669"/>
    <property type="project" value="TreeGrafter"/>
</dbReference>
<geneLocation type="plasmid" evidence="6 7">
    <name>unnamed1</name>
</geneLocation>